<dbReference type="SUPFAM" id="SSF46785">
    <property type="entry name" value="Winged helix' DNA-binding domain"/>
    <property type="match status" value="1"/>
</dbReference>
<dbReference type="InterPro" id="IPR036390">
    <property type="entry name" value="WH_DNA-bd_sf"/>
</dbReference>
<accession>A0A376LSI0</accession>
<reference evidence="1 2" key="1">
    <citation type="submission" date="2018-06" db="EMBL/GenBank/DDBJ databases">
        <authorList>
            <consortium name="Pathogen Informatics"/>
            <person name="Doyle S."/>
        </authorList>
    </citation>
    <scope>NUCLEOTIDE SEQUENCE [LARGE SCALE GENOMIC DNA]</scope>
    <source>
        <strain evidence="1 2">NCTC7928</strain>
    </source>
</reference>
<gene>
    <name evidence="1" type="ORF">NCTC7928_07117</name>
</gene>
<evidence type="ECO:0000313" key="2">
    <source>
        <dbReference type="Proteomes" id="UP000254877"/>
    </source>
</evidence>
<dbReference type="EMBL" id="UGAB01000002">
    <property type="protein sequence ID" value="STF46315.1"/>
    <property type="molecule type" value="Genomic_DNA"/>
</dbReference>
<organism evidence="1 2">
    <name type="scientific">Escherichia coli</name>
    <dbReference type="NCBI Taxonomy" id="562"/>
    <lineage>
        <taxon>Bacteria</taxon>
        <taxon>Pseudomonadati</taxon>
        <taxon>Pseudomonadota</taxon>
        <taxon>Gammaproteobacteria</taxon>
        <taxon>Enterobacterales</taxon>
        <taxon>Enterobacteriaceae</taxon>
        <taxon>Escherichia</taxon>
    </lineage>
</organism>
<dbReference type="Gene3D" id="1.10.10.10">
    <property type="entry name" value="Winged helix-like DNA-binding domain superfamily/Winged helix DNA-binding domain"/>
    <property type="match status" value="1"/>
</dbReference>
<dbReference type="AlphaFoldDB" id="A0A376LSI0"/>
<dbReference type="Pfam" id="PF13730">
    <property type="entry name" value="HTH_36"/>
    <property type="match status" value="1"/>
</dbReference>
<dbReference type="Proteomes" id="UP000254877">
    <property type="component" value="Unassembled WGS sequence"/>
</dbReference>
<evidence type="ECO:0000313" key="1">
    <source>
        <dbReference type="EMBL" id="STF46315.1"/>
    </source>
</evidence>
<sequence>MSMRLMVEVFHTEVGDPMHKLVLLKLADNANDNGECYPSYHHIAKECEISKRTAMRAVDSLCEKGLLIKQPRYLIGGKEQTSNFYVIVLPSLHGSVTVTPGVVTQSHRVVTQSHRG</sequence>
<name>A0A376LSI0_ECOLX</name>
<dbReference type="InterPro" id="IPR036388">
    <property type="entry name" value="WH-like_DNA-bd_sf"/>
</dbReference>
<protein>
    <submittedName>
        <fullName evidence="1">Putative phage replication protein</fullName>
    </submittedName>
</protein>
<proteinExistence type="predicted"/>